<dbReference type="AlphaFoldDB" id="A0A074VTL7"/>
<accession>A0A074VTL7</accession>
<protein>
    <submittedName>
        <fullName evidence="1">Uncharacterized protein</fullName>
    </submittedName>
</protein>
<keyword evidence="2" id="KW-1185">Reference proteome</keyword>
<reference evidence="1 2" key="1">
    <citation type="journal article" date="2014" name="BMC Genomics">
        <title>Genome sequencing of four Aureobasidium pullulans varieties: biotechnological potential, stress tolerance, and description of new species.</title>
        <authorList>
            <person name="Gostin Ar C."/>
            <person name="Ohm R.A."/>
            <person name="Kogej T."/>
            <person name="Sonjak S."/>
            <person name="Turk M."/>
            <person name="Zajc J."/>
            <person name="Zalar P."/>
            <person name="Grube M."/>
            <person name="Sun H."/>
            <person name="Han J."/>
            <person name="Sharma A."/>
            <person name="Chiniquy J."/>
            <person name="Ngan C.Y."/>
            <person name="Lipzen A."/>
            <person name="Barry K."/>
            <person name="Grigoriev I.V."/>
            <person name="Gunde-Cimerman N."/>
        </authorList>
    </citation>
    <scope>NUCLEOTIDE SEQUENCE [LARGE SCALE GENOMIC DNA]</scope>
    <source>
        <strain evidence="1 2">CBS 110374</strain>
    </source>
</reference>
<evidence type="ECO:0000313" key="2">
    <source>
        <dbReference type="Proteomes" id="UP000030672"/>
    </source>
</evidence>
<dbReference type="Proteomes" id="UP000030672">
    <property type="component" value="Unassembled WGS sequence"/>
</dbReference>
<proteinExistence type="predicted"/>
<organism evidence="1 2">
    <name type="scientific">Aureobasidium melanogenum (strain CBS 110374)</name>
    <name type="common">Aureobasidium pullulans var. melanogenum</name>
    <dbReference type="NCBI Taxonomy" id="1043003"/>
    <lineage>
        <taxon>Eukaryota</taxon>
        <taxon>Fungi</taxon>
        <taxon>Dikarya</taxon>
        <taxon>Ascomycota</taxon>
        <taxon>Pezizomycotina</taxon>
        <taxon>Dothideomycetes</taxon>
        <taxon>Dothideomycetidae</taxon>
        <taxon>Dothideales</taxon>
        <taxon>Saccotheciaceae</taxon>
        <taxon>Aureobasidium</taxon>
    </lineage>
</organism>
<dbReference type="RefSeq" id="XP_040878080.1">
    <property type="nucleotide sequence ID" value="XM_041024939.1"/>
</dbReference>
<gene>
    <name evidence="1" type="ORF">M437DRAFT_67446</name>
</gene>
<dbReference type="EMBL" id="KL584839">
    <property type="protein sequence ID" value="KEQ61057.1"/>
    <property type="molecule type" value="Genomic_DNA"/>
</dbReference>
<name>A0A074VTL7_AURM1</name>
<dbReference type="GeneID" id="63918312"/>
<sequence length="233" mass="25432">MSINNGYTYSYGAEQWGDIVDACEEYHNGQRTTAGLCVKNSMRLAAGYGIVGALGYAGDTACVALLQGVLGVANTLNGNQGQGPNARSVFDPPDFEYGTNHTSDDVIDLMNNAIDVNRFQRLGGNSTESLQKRSCIVRNGDLYTKNHYFVYNGNYGMKHQCKNGCGDENYNSKDMGDVIDAMIGHVYSTKDLNAQFTTYDRNSGKVYARCKFTFEDAPTDSCPELITGSGCKF</sequence>
<evidence type="ECO:0000313" key="1">
    <source>
        <dbReference type="EMBL" id="KEQ61057.1"/>
    </source>
</evidence>
<dbReference type="HOGENOM" id="CLU_1189695_0_0_1"/>